<reference evidence="1" key="1">
    <citation type="journal article" date="2014" name="Nat. Commun.">
        <title>The tobacco genome sequence and its comparison with those of tomato and potato.</title>
        <authorList>
            <person name="Sierro N."/>
            <person name="Battey J.N."/>
            <person name="Ouadi S."/>
            <person name="Bakaher N."/>
            <person name="Bovet L."/>
            <person name="Willig A."/>
            <person name="Goepfert S."/>
            <person name="Peitsch M.C."/>
            <person name="Ivanov N.V."/>
        </authorList>
    </citation>
    <scope>NUCLEOTIDE SEQUENCE [LARGE SCALE GENOMIC DNA]</scope>
</reference>
<name>A0AC58RPW8_TOBAC</name>
<reference evidence="2" key="2">
    <citation type="submission" date="2025-08" db="UniProtKB">
        <authorList>
            <consortium name="RefSeq"/>
        </authorList>
    </citation>
    <scope>IDENTIFICATION</scope>
    <source>
        <tissue evidence="2">Leaf</tissue>
    </source>
</reference>
<sequence>MEMLYQIQLNIPLMDALREMSGYAKMMKDLMSRKFDFQDLSTVTLTQTCSAVVIRPMAQKMSDPGSFTIPCTIGSYAFAKTLCDLGANINLMPLDVYTKLGIGRARPTLMLMQLADRIVKRPTGILDDVLVQVGKFVFPADFVILDCQVDEEIPIILGRPFLAIGRALIDCETGELKMRLNDEEVIFNIQQSMRRPSEYANCSLVEAVDVILQEDDVTLTAKDPLEACLTNLEEMDGEGLAEWVMALEGQGFWKWEPQFESLELEKRATSPAKPSVEEPPKLELKPLPAHLRYVFLGPDSTLLVIISSGLLDVQEGIVLGHRMSSKGIEVDHAKVDVIEKLPQPTSVKAVRSFLGNVGTLSGAQLNYTVTEKEILVVVFAFDKFRSYLIGLKVIIYTDHETIRYLIEKKESKPRLIRWVLLLQEFDLEIRDRRGTENQVADHLSWKELKRRGIRTTTKVLESGLYWPTLFKDAHAWVKSCDDCQRTGNISRRHEMPMTTIQEVEIFDMWRIDFMGPFVSSYGNKYILVAVDYVSKWAEAVALPTNDAKGVLGFLKKNISHVLVPQELYSVMAEPISTIEHSHGCWKNMEFVIK</sequence>
<protein>
    <submittedName>
        <fullName evidence="2">Uncharacterized protein LOC142162343</fullName>
    </submittedName>
</protein>
<gene>
    <name evidence="2" type="primary">LOC142162343</name>
</gene>
<keyword evidence="1" id="KW-1185">Reference proteome</keyword>
<proteinExistence type="predicted"/>
<evidence type="ECO:0000313" key="2">
    <source>
        <dbReference type="RefSeq" id="XP_075074788.1"/>
    </source>
</evidence>
<organism evidence="1 2">
    <name type="scientific">Nicotiana tabacum</name>
    <name type="common">Common tobacco</name>
    <dbReference type="NCBI Taxonomy" id="4097"/>
    <lineage>
        <taxon>Eukaryota</taxon>
        <taxon>Viridiplantae</taxon>
        <taxon>Streptophyta</taxon>
        <taxon>Embryophyta</taxon>
        <taxon>Tracheophyta</taxon>
        <taxon>Spermatophyta</taxon>
        <taxon>Magnoliopsida</taxon>
        <taxon>eudicotyledons</taxon>
        <taxon>Gunneridae</taxon>
        <taxon>Pentapetalae</taxon>
        <taxon>asterids</taxon>
        <taxon>lamiids</taxon>
        <taxon>Solanales</taxon>
        <taxon>Solanaceae</taxon>
        <taxon>Nicotianoideae</taxon>
        <taxon>Nicotianeae</taxon>
        <taxon>Nicotiana</taxon>
    </lineage>
</organism>
<dbReference type="Proteomes" id="UP000790787">
    <property type="component" value="Chromosome 7"/>
</dbReference>
<dbReference type="RefSeq" id="XP_075074788.1">
    <property type="nucleotide sequence ID" value="XM_075218687.1"/>
</dbReference>
<accession>A0AC58RPW8</accession>
<evidence type="ECO:0000313" key="1">
    <source>
        <dbReference type="Proteomes" id="UP000790787"/>
    </source>
</evidence>